<gene>
    <name evidence="1" type="ORF">V6N11_025584</name>
    <name evidence="2" type="ORF">V6N11_025585</name>
</gene>
<protein>
    <submittedName>
        <fullName evidence="1">Uncharacterized protein</fullName>
    </submittedName>
</protein>
<comment type="caution">
    <text evidence="1">The sequence shown here is derived from an EMBL/GenBank/DDBJ whole genome shotgun (WGS) entry which is preliminary data.</text>
</comment>
<evidence type="ECO:0000313" key="1">
    <source>
        <dbReference type="EMBL" id="KAK9028421.1"/>
    </source>
</evidence>
<evidence type="ECO:0000313" key="3">
    <source>
        <dbReference type="Proteomes" id="UP001396334"/>
    </source>
</evidence>
<keyword evidence="3" id="KW-1185">Reference proteome</keyword>
<dbReference type="Proteomes" id="UP001396334">
    <property type="component" value="Unassembled WGS sequence"/>
</dbReference>
<dbReference type="EMBL" id="JBBPBN010000011">
    <property type="protein sequence ID" value="KAK9028421.1"/>
    <property type="molecule type" value="Genomic_DNA"/>
</dbReference>
<sequence length="109" mass="12239">MAAETALRVSSPTVCNLNGYQRRPNSSSSSTRFLGFRASSSISFSLSPFLASVRIDSRIPVSRHQNGKQRDFSIFAKTTDGPRKNWVQSLNMPIFQLIFKSWLKTTGHE</sequence>
<name>A0ABR2ST03_9ROSI</name>
<reference evidence="1 3" key="1">
    <citation type="journal article" date="2024" name="G3 (Bethesda)">
        <title>Genome assembly of Hibiscus sabdariffa L. provides insights into metabolisms of medicinal natural products.</title>
        <authorList>
            <person name="Kim T."/>
        </authorList>
    </citation>
    <scope>NUCLEOTIDE SEQUENCE [LARGE SCALE GENOMIC DNA]</scope>
    <source>
        <strain evidence="1">TK-2024</strain>
        <tissue evidence="1">Old leaves</tissue>
    </source>
</reference>
<accession>A0ABR2ST03</accession>
<evidence type="ECO:0000313" key="2">
    <source>
        <dbReference type="EMBL" id="KAK9028422.1"/>
    </source>
</evidence>
<proteinExistence type="predicted"/>
<dbReference type="EMBL" id="JBBPBN010000011">
    <property type="protein sequence ID" value="KAK9028422.1"/>
    <property type="molecule type" value="Genomic_DNA"/>
</dbReference>
<organism evidence="1 3">
    <name type="scientific">Hibiscus sabdariffa</name>
    <name type="common">roselle</name>
    <dbReference type="NCBI Taxonomy" id="183260"/>
    <lineage>
        <taxon>Eukaryota</taxon>
        <taxon>Viridiplantae</taxon>
        <taxon>Streptophyta</taxon>
        <taxon>Embryophyta</taxon>
        <taxon>Tracheophyta</taxon>
        <taxon>Spermatophyta</taxon>
        <taxon>Magnoliopsida</taxon>
        <taxon>eudicotyledons</taxon>
        <taxon>Gunneridae</taxon>
        <taxon>Pentapetalae</taxon>
        <taxon>rosids</taxon>
        <taxon>malvids</taxon>
        <taxon>Malvales</taxon>
        <taxon>Malvaceae</taxon>
        <taxon>Malvoideae</taxon>
        <taxon>Hibiscus</taxon>
    </lineage>
</organism>